<organism evidence="1 2">
    <name type="scientific">Chryseobacterium gleum</name>
    <name type="common">Flavobacterium gleum</name>
    <dbReference type="NCBI Taxonomy" id="250"/>
    <lineage>
        <taxon>Bacteria</taxon>
        <taxon>Pseudomonadati</taxon>
        <taxon>Bacteroidota</taxon>
        <taxon>Flavobacteriia</taxon>
        <taxon>Flavobacteriales</taxon>
        <taxon>Weeksellaceae</taxon>
        <taxon>Chryseobacterium group</taxon>
        <taxon>Chryseobacterium</taxon>
    </lineage>
</organism>
<dbReference type="GO" id="GO:1990281">
    <property type="term" value="C:efflux pump complex"/>
    <property type="evidence" value="ECO:0007669"/>
    <property type="project" value="TreeGrafter"/>
</dbReference>
<dbReference type="GO" id="GO:0015562">
    <property type="term" value="F:efflux transmembrane transporter activity"/>
    <property type="evidence" value="ECO:0007669"/>
    <property type="project" value="TreeGrafter"/>
</dbReference>
<dbReference type="PANTHER" id="PTHR30469:SF15">
    <property type="entry name" value="HLYD FAMILY OF SECRETION PROTEINS"/>
    <property type="match status" value="1"/>
</dbReference>
<evidence type="ECO:0000313" key="1">
    <source>
        <dbReference type="EMBL" id="VEE11075.1"/>
    </source>
</evidence>
<dbReference type="Proteomes" id="UP000279227">
    <property type="component" value="Chromosome"/>
</dbReference>
<evidence type="ECO:0000313" key="2">
    <source>
        <dbReference type="Proteomes" id="UP000279227"/>
    </source>
</evidence>
<proteinExistence type="predicted"/>
<dbReference type="EMBL" id="LR134289">
    <property type="protein sequence ID" value="VEE11075.1"/>
    <property type="molecule type" value="Genomic_DNA"/>
</dbReference>
<reference evidence="1 2" key="1">
    <citation type="submission" date="2018-12" db="EMBL/GenBank/DDBJ databases">
        <authorList>
            <consortium name="Pathogen Informatics"/>
        </authorList>
    </citation>
    <scope>NUCLEOTIDE SEQUENCE [LARGE SCALE GENOMIC DNA]</scope>
    <source>
        <strain evidence="1 2">NCTC11432</strain>
    </source>
</reference>
<dbReference type="GeneID" id="93023500"/>
<dbReference type="AlphaFoldDB" id="A0A3S4MG21"/>
<dbReference type="KEGG" id="cgle:NCTC11432_04607"/>
<sequence>MKLSIIPILSVVLILHGCVQKKTDEEKIRAKSLVSLTSMRKGTMAHIEPLPSIAQYLRHTTVETPIAGTIKFVKINFNDRVHKGQLLYTIETKERRALGNLGSDIPLDKNYGLVNVYAPMDGVVTSLPQSQPGIFVPEAAVLCDITDEKSLYFQVNIPYEYNRYIAENTSGKIILPDGTAFNARLQTPVIQAITGLQTIPYMAKLDNAHYIPSGTIAKFEMVLYKNKEALLLPKKAVLSDELMEKFWVMKLVNDSLAIKVSIQLGDQDSEMIEIKNPKFTGEDRILVSGNYGLGDSALVSIK</sequence>
<protein>
    <submittedName>
        <fullName evidence="1">Efflux transporter, RND family, MFP subunit</fullName>
    </submittedName>
</protein>
<gene>
    <name evidence="1" type="ORF">NCTC11432_04607</name>
</gene>
<accession>A0A3S4MG21</accession>
<dbReference type="PANTHER" id="PTHR30469">
    <property type="entry name" value="MULTIDRUG RESISTANCE PROTEIN MDTA"/>
    <property type="match status" value="1"/>
</dbReference>
<dbReference type="OrthoDB" id="1435302at2"/>
<dbReference type="Gene3D" id="2.40.420.20">
    <property type="match status" value="1"/>
</dbReference>
<dbReference type="Gene3D" id="2.40.50.100">
    <property type="match status" value="1"/>
</dbReference>
<dbReference type="RefSeq" id="WP_002981517.1">
    <property type="nucleotide sequence ID" value="NZ_CP068486.1"/>
</dbReference>
<name>A0A3S4MG21_CHRGE</name>
<dbReference type="STRING" id="525257.HMPREF0204_15199"/>